<gene>
    <name evidence="1" type="ORF">KDU71_05140</name>
</gene>
<protein>
    <recommendedName>
        <fullName evidence="3">Polymer-forming cytoskeletal protein</fullName>
    </recommendedName>
</protein>
<dbReference type="Proteomes" id="UP000679220">
    <property type="component" value="Unassembled WGS sequence"/>
</dbReference>
<reference evidence="1" key="2">
    <citation type="submission" date="2021-04" db="EMBL/GenBank/DDBJ databases">
        <authorList>
            <person name="Zhang T."/>
            <person name="Zhang Y."/>
            <person name="Lu D."/>
            <person name="Zuo D."/>
            <person name="Du Z."/>
        </authorList>
    </citation>
    <scope>NUCLEOTIDE SEQUENCE</scope>
    <source>
        <strain evidence="1">JR1</strain>
    </source>
</reference>
<dbReference type="RefSeq" id="WP_212188836.1">
    <property type="nucleotide sequence ID" value="NZ_JAGTAR010000005.1"/>
</dbReference>
<dbReference type="AlphaFoldDB" id="A0A941F234"/>
<reference evidence="1" key="1">
    <citation type="journal article" date="2018" name="Int. J. Syst. Evol. Microbiol.">
        <title>Carboxylicivirga sediminis sp. nov., isolated from coastal sediment.</title>
        <authorList>
            <person name="Wang F.Q."/>
            <person name="Ren L.H."/>
            <person name="Zou R.J."/>
            <person name="Sun Y.Z."/>
            <person name="Liu X.J."/>
            <person name="Jiang F."/>
            <person name="Liu L.J."/>
        </authorList>
    </citation>
    <scope>NUCLEOTIDE SEQUENCE</scope>
    <source>
        <strain evidence="1">JR1</strain>
    </source>
</reference>
<evidence type="ECO:0008006" key="3">
    <source>
        <dbReference type="Google" id="ProtNLM"/>
    </source>
</evidence>
<dbReference type="EMBL" id="JAGTAR010000005">
    <property type="protein sequence ID" value="MBR8534937.1"/>
    <property type="molecule type" value="Genomic_DNA"/>
</dbReference>
<name>A0A941F234_9BACT</name>
<evidence type="ECO:0000313" key="2">
    <source>
        <dbReference type="Proteomes" id="UP000679220"/>
    </source>
</evidence>
<evidence type="ECO:0000313" key="1">
    <source>
        <dbReference type="EMBL" id="MBR8534937.1"/>
    </source>
</evidence>
<proteinExistence type="predicted"/>
<accession>A0A941F234</accession>
<sequence>MIGLLTISYFQLSFNEDALFYKRTELTDNINSALTKVCCQPGLLSKTKTLELDVFEDGSAPVNLVMNRWGFLQKLTASAQWRRLVQQKTVLLAEQENIRAALWMPDKKRYVSLVGNSYINGDCYLSELGLRKGNAEGRYFEGPYLHDGHLKLSKEAMPAIKDELREYYQRYFSGQSGATDSIIPFQSLKTKQKVYQPFTEKSLLIQAHGRMVLDKGSYNSNIILFSPDTIEVWPGVALNNIQLIGKSIVFKSGFKGKLQAVASGSIVVESGCQLNYPSYLGVFSKLPKASITIHSGCKINGGVVCYSEQAQEGETTLTIGKNSSLVGKVYVNGDVNFKGQIIGSLYCDRFVEMTARAFYENFMIDCSIDEGKLPDGYASFCITNDIHKYKEVATW</sequence>
<keyword evidence="2" id="KW-1185">Reference proteome</keyword>
<organism evidence="1 2">
    <name type="scientific">Carboxylicivirga sediminis</name>
    <dbReference type="NCBI Taxonomy" id="2006564"/>
    <lineage>
        <taxon>Bacteria</taxon>
        <taxon>Pseudomonadati</taxon>
        <taxon>Bacteroidota</taxon>
        <taxon>Bacteroidia</taxon>
        <taxon>Marinilabiliales</taxon>
        <taxon>Marinilabiliaceae</taxon>
        <taxon>Carboxylicivirga</taxon>
    </lineage>
</organism>
<comment type="caution">
    <text evidence="1">The sequence shown here is derived from an EMBL/GenBank/DDBJ whole genome shotgun (WGS) entry which is preliminary data.</text>
</comment>